<feature type="transmembrane region" description="Helical" evidence="1">
    <location>
        <begin position="14"/>
        <end position="35"/>
    </location>
</feature>
<keyword evidence="1" id="KW-0472">Membrane</keyword>
<dbReference type="AlphaFoldDB" id="A0AAV5SRZ5"/>
<gene>
    <name evidence="3" type="ORF">PENTCL1PPCAC_30439</name>
    <name evidence="2" type="ORF">PENTCL1PPCAC_5020</name>
</gene>
<keyword evidence="1" id="KW-1133">Transmembrane helix</keyword>
<keyword evidence="1" id="KW-0812">Transmembrane</keyword>
<feature type="non-terminal residue" evidence="2">
    <location>
        <position position="85"/>
    </location>
</feature>
<reference evidence="2" key="1">
    <citation type="submission" date="2023-10" db="EMBL/GenBank/DDBJ databases">
        <title>Genome assembly of Pristionchus species.</title>
        <authorList>
            <person name="Yoshida K."/>
            <person name="Sommer R.J."/>
        </authorList>
    </citation>
    <scope>NUCLEOTIDE SEQUENCE</scope>
    <source>
        <strain evidence="2">RS0144</strain>
    </source>
</reference>
<evidence type="ECO:0000313" key="3">
    <source>
        <dbReference type="EMBL" id="GMT08265.1"/>
    </source>
</evidence>
<proteinExistence type="predicted"/>
<protein>
    <submittedName>
        <fullName evidence="2">Uncharacterized protein</fullName>
    </submittedName>
</protein>
<name>A0AAV5SRZ5_9BILA</name>
<dbReference type="Proteomes" id="UP001432027">
    <property type="component" value="Unassembled WGS sequence"/>
</dbReference>
<evidence type="ECO:0000313" key="2">
    <source>
        <dbReference type="EMBL" id="GMS82845.1"/>
    </source>
</evidence>
<keyword evidence="4" id="KW-1185">Reference proteome</keyword>
<dbReference type="EMBL" id="BTSX01000049">
    <property type="protein sequence ID" value="GMT08265.1"/>
    <property type="molecule type" value="Genomic_DNA"/>
</dbReference>
<feature type="non-terminal residue" evidence="2">
    <location>
        <position position="1"/>
    </location>
</feature>
<dbReference type="EMBL" id="BTSX01000002">
    <property type="protein sequence ID" value="GMS82845.1"/>
    <property type="molecule type" value="Genomic_DNA"/>
</dbReference>
<accession>A0AAV5SRZ5</accession>
<comment type="caution">
    <text evidence="2">The sequence shown here is derived from an EMBL/GenBank/DDBJ whole genome shotgun (WGS) entry which is preliminary data.</text>
</comment>
<sequence length="85" mass="9464">FEIVPLHGGVNTPFLRTVCFAGFFGAIEAFIYYNVKVHRILYCFLKEQEAAKSVASHIQPSTNHSIPAAYQGSYQGYDAQPPLVQ</sequence>
<evidence type="ECO:0000313" key="4">
    <source>
        <dbReference type="Proteomes" id="UP001432027"/>
    </source>
</evidence>
<evidence type="ECO:0000256" key="1">
    <source>
        <dbReference type="SAM" id="Phobius"/>
    </source>
</evidence>
<organism evidence="2 4">
    <name type="scientific">Pristionchus entomophagus</name>
    <dbReference type="NCBI Taxonomy" id="358040"/>
    <lineage>
        <taxon>Eukaryota</taxon>
        <taxon>Metazoa</taxon>
        <taxon>Ecdysozoa</taxon>
        <taxon>Nematoda</taxon>
        <taxon>Chromadorea</taxon>
        <taxon>Rhabditida</taxon>
        <taxon>Rhabditina</taxon>
        <taxon>Diplogasteromorpha</taxon>
        <taxon>Diplogasteroidea</taxon>
        <taxon>Neodiplogasteridae</taxon>
        <taxon>Pristionchus</taxon>
    </lineage>
</organism>